<organism evidence="1 2">
    <name type="scientific">Culex pipiens pipiens</name>
    <name type="common">Northern house mosquito</name>
    <dbReference type="NCBI Taxonomy" id="38569"/>
    <lineage>
        <taxon>Eukaryota</taxon>
        <taxon>Metazoa</taxon>
        <taxon>Ecdysozoa</taxon>
        <taxon>Arthropoda</taxon>
        <taxon>Hexapoda</taxon>
        <taxon>Insecta</taxon>
        <taxon>Pterygota</taxon>
        <taxon>Neoptera</taxon>
        <taxon>Endopterygota</taxon>
        <taxon>Diptera</taxon>
        <taxon>Nematocera</taxon>
        <taxon>Culicoidea</taxon>
        <taxon>Culicidae</taxon>
        <taxon>Culicinae</taxon>
        <taxon>Culicini</taxon>
        <taxon>Culex</taxon>
        <taxon>Culex</taxon>
    </lineage>
</organism>
<accession>A0ABD1DWR0</accession>
<protein>
    <submittedName>
        <fullName evidence="1">Uncharacterized protein</fullName>
    </submittedName>
</protein>
<keyword evidence="2" id="KW-1185">Reference proteome</keyword>
<evidence type="ECO:0000313" key="2">
    <source>
        <dbReference type="Proteomes" id="UP001562425"/>
    </source>
</evidence>
<name>A0ABD1DWR0_CULPP</name>
<proteinExistence type="predicted"/>
<evidence type="ECO:0000313" key="1">
    <source>
        <dbReference type="EMBL" id="KAL1404185.1"/>
    </source>
</evidence>
<dbReference type="AlphaFoldDB" id="A0ABD1DWR0"/>
<dbReference type="EMBL" id="JBEHCU010000723">
    <property type="protein sequence ID" value="KAL1404185.1"/>
    <property type="molecule type" value="Genomic_DNA"/>
</dbReference>
<gene>
    <name evidence="1" type="ORF">pipiens_019017</name>
</gene>
<sequence>MHESQVSDDLPTGERTLAQMLQATQELHSRVSQTSVQDMQADKGCTQTQFIEQAKRYLENRYKLFMQTANAEHLRDAHRDGILSILNLVGSLVRLKFA</sequence>
<dbReference type="Proteomes" id="UP001562425">
    <property type="component" value="Unassembled WGS sequence"/>
</dbReference>
<comment type="caution">
    <text evidence="1">The sequence shown here is derived from an EMBL/GenBank/DDBJ whole genome shotgun (WGS) entry which is preliminary data.</text>
</comment>
<reference evidence="1 2" key="1">
    <citation type="submission" date="2024-05" db="EMBL/GenBank/DDBJ databases">
        <title>Culex pipiens pipiens assembly and annotation.</title>
        <authorList>
            <person name="Alout H."/>
            <person name="Durand T."/>
        </authorList>
    </citation>
    <scope>NUCLEOTIDE SEQUENCE [LARGE SCALE GENOMIC DNA]</scope>
    <source>
        <strain evidence="1">HA-2024</strain>
        <tissue evidence="1">Whole body</tissue>
    </source>
</reference>